<reference evidence="6" key="1">
    <citation type="submission" date="2016-11" db="UniProtKB">
        <authorList>
            <consortium name="WormBaseParasite"/>
        </authorList>
    </citation>
    <scope>IDENTIFICATION</scope>
</reference>
<dbReference type="PANTHER" id="PTHR24251">
    <property type="entry name" value="OVOCHYMASE-RELATED"/>
    <property type="match status" value="1"/>
</dbReference>
<evidence type="ECO:0000259" key="4">
    <source>
        <dbReference type="PROSITE" id="PS01180"/>
    </source>
</evidence>
<dbReference type="SUPFAM" id="SSF49854">
    <property type="entry name" value="Spermadhesin, CUB domain"/>
    <property type="match status" value="1"/>
</dbReference>
<keyword evidence="5" id="KW-1185">Reference proteome</keyword>
<accession>A0A1I8HLB7</accession>
<dbReference type="InterPro" id="IPR035914">
    <property type="entry name" value="Sperma_CUB_dom_sf"/>
</dbReference>
<name>A0A1I8HLB7_9PLAT</name>
<dbReference type="InterPro" id="IPR000859">
    <property type="entry name" value="CUB_dom"/>
</dbReference>
<evidence type="ECO:0000256" key="1">
    <source>
        <dbReference type="ARBA" id="ARBA00022737"/>
    </source>
</evidence>
<proteinExistence type="predicted"/>
<comment type="caution">
    <text evidence="3">Lacks conserved residue(s) required for the propagation of feature annotation.</text>
</comment>
<sequence>FRLSYEHRSESIPAATEIIRQRSGVRRSHPDVGSYSNNYKKAWSINVPRNYSVFIRFTKFDTESGCDYLRIYAGIVPEYQHTALQAISGNHSHPSYTFSHSVTLVFTTDGSSVREGFEFEFNVLDPVSLGISLIKPELWSLSDGLIRFRAVSQAECRRVRHRCELRLFNGSAVTAAQMKRCVSRVQTDFAVVAELIDTVNSTILCYKQAGTVNYSLPLFEKFNGDSQILLESLRVLQCAFCLQQLQASEADSIEFSELPPGCLEAHRTSVLQLGDVAVLGVRSAIRRSGFHCEMPPAQRQLCASHASRTGFWRDEAGGSLGAATASSFINYGCSRHHCTGSSGGLLCADEIWSAATLERIAGCPDDSTGVYVT</sequence>
<dbReference type="Proteomes" id="UP000095280">
    <property type="component" value="Unplaced"/>
</dbReference>
<evidence type="ECO:0000313" key="5">
    <source>
        <dbReference type="Proteomes" id="UP000095280"/>
    </source>
</evidence>
<feature type="domain" description="CUB" evidence="4">
    <location>
        <begin position="15"/>
        <end position="124"/>
    </location>
</feature>
<keyword evidence="1" id="KW-0677">Repeat</keyword>
<evidence type="ECO:0000256" key="3">
    <source>
        <dbReference type="PROSITE-ProRule" id="PRU00059"/>
    </source>
</evidence>
<evidence type="ECO:0000313" key="6">
    <source>
        <dbReference type="WBParaSite" id="maker-uti_cns_0006824-snap-gene-0.16-mRNA-1"/>
    </source>
</evidence>
<protein>
    <submittedName>
        <fullName evidence="6">CUB domain-containing protein</fullName>
    </submittedName>
</protein>
<dbReference type="PROSITE" id="PS01180">
    <property type="entry name" value="CUB"/>
    <property type="match status" value="1"/>
</dbReference>
<dbReference type="AlphaFoldDB" id="A0A1I8HLB7"/>
<dbReference type="WBParaSite" id="maker-uti_cns_0006824-snap-gene-0.16-mRNA-1">
    <property type="protein sequence ID" value="maker-uti_cns_0006824-snap-gene-0.16-mRNA-1"/>
    <property type="gene ID" value="maker-uti_cns_0006824-snap-gene-0.16"/>
</dbReference>
<dbReference type="Gene3D" id="2.60.120.290">
    <property type="entry name" value="Spermadhesin, CUB domain"/>
    <property type="match status" value="1"/>
</dbReference>
<keyword evidence="2" id="KW-1015">Disulfide bond</keyword>
<organism evidence="5 6">
    <name type="scientific">Macrostomum lignano</name>
    <dbReference type="NCBI Taxonomy" id="282301"/>
    <lineage>
        <taxon>Eukaryota</taxon>
        <taxon>Metazoa</taxon>
        <taxon>Spiralia</taxon>
        <taxon>Lophotrochozoa</taxon>
        <taxon>Platyhelminthes</taxon>
        <taxon>Rhabditophora</taxon>
        <taxon>Macrostomorpha</taxon>
        <taxon>Macrostomida</taxon>
        <taxon>Macrostomidae</taxon>
        <taxon>Macrostomum</taxon>
    </lineage>
</organism>
<dbReference type="CDD" id="cd00041">
    <property type="entry name" value="CUB"/>
    <property type="match status" value="1"/>
</dbReference>
<dbReference type="Pfam" id="PF00431">
    <property type="entry name" value="CUB"/>
    <property type="match status" value="1"/>
</dbReference>
<dbReference type="SMART" id="SM00042">
    <property type="entry name" value="CUB"/>
    <property type="match status" value="1"/>
</dbReference>
<evidence type="ECO:0000256" key="2">
    <source>
        <dbReference type="ARBA" id="ARBA00023157"/>
    </source>
</evidence>